<feature type="compositionally biased region" description="Polar residues" evidence="1">
    <location>
        <begin position="175"/>
        <end position="192"/>
    </location>
</feature>
<reference evidence="2" key="1">
    <citation type="submission" date="2021-03" db="EMBL/GenBank/DDBJ databases">
        <authorList>
            <person name="Tagirdzhanova G."/>
        </authorList>
    </citation>
    <scope>NUCLEOTIDE SEQUENCE</scope>
</reference>
<evidence type="ECO:0000313" key="3">
    <source>
        <dbReference type="Proteomes" id="UP000664521"/>
    </source>
</evidence>
<evidence type="ECO:0000313" key="2">
    <source>
        <dbReference type="EMBL" id="CAF9927672.1"/>
    </source>
</evidence>
<organism evidence="2 3">
    <name type="scientific">Heterodermia speciosa</name>
    <dbReference type="NCBI Taxonomy" id="116794"/>
    <lineage>
        <taxon>Eukaryota</taxon>
        <taxon>Fungi</taxon>
        <taxon>Dikarya</taxon>
        <taxon>Ascomycota</taxon>
        <taxon>Pezizomycotina</taxon>
        <taxon>Lecanoromycetes</taxon>
        <taxon>OSLEUM clade</taxon>
        <taxon>Lecanoromycetidae</taxon>
        <taxon>Caliciales</taxon>
        <taxon>Physciaceae</taxon>
        <taxon>Heterodermia</taxon>
    </lineage>
</organism>
<accession>A0A8H3FM91</accession>
<feature type="region of interest" description="Disordered" evidence="1">
    <location>
        <begin position="168"/>
        <end position="197"/>
    </location>
</feature>
<gene>
    <name evidence="2" type="ORF">HETSPECPRED_006643</name>
</gene>
<feature type="compositionally biased region" description="Low complexity" evidence="1">
    <location>
        <begin position="94"/>
        <end position="106"/>
    </location>
</feature>
<dbReference type="EMBL" id="CAJPDS010000045">
    <property type="protein sequence ID" value="CAF9927672.1"/>
    <property type="molecule type" value="Genomic_DNA"/>
</dbReference>
<dbReference type="Proteomes" id="UP000664521">
    <property type="component" value="Unassembled WGS sequence"/>
</dbReference>
<keyword evidence="3" id="KW-1185">Reference proteome</keyword>
<comment type="caution">
    <text evidence="2">The sequence shown here is derived from an EMBL/GenBank/DDBJ whole genome shotgun (WGS) entry which is preliminary data.</text>
</comment>
<protein>
    <submittedName>
        <fullName evidence="2">Uncharacterized protein</fullName>
    </submittedName>
</protein>
<proteinExistence type="predicted"/>
<dbReference type="OrthoDB" id="5420368at2759"/>
<feature type="region of interest" description="Disordered" evidence="1">
    <location>
        <begin position="60"/>
        <end position="119"/>
    </location>
</feature>
<evidence type="ECO:0000256" key="1">
    <source>
        <dbReference type="SAM" id="MobiDB-lite"/>
    </source>
</evidence>
<name>A0A8H3FM91_9LECA</name>
<feature type="compositionally biased region" description="Basic and acidic residues" evidence="1">
    <location>
        <begin position="66"/>
        <end position="76"/>
    </location>
</feature>
<dbReference type="AlphaFoldDB" id="A0A8H3FM91"/>
<sequence length="208" mass="22815">MVKWTSDLDQVLLIKVLETCEVRPSSKEFEDMANTWPDHLERPTARAISEHLWIIKKNAKATMGEKTAKNGSEKSTPKSTPKKNGKATSKDTPTKTPTKNSAKAKGAAGGKRKRVVEEEEDPKFVFSTISYATPYSTTSKYPLTAASSFSVELSDDVEVVLKAEDLDDAFDDGSEMSQTAKKSRTVPKSSSQPDDEAALMYDGIMEAI</sequence>